<dbReference type="HOGENOM" id="CLU_2805293_0_0_3"/>
<proteinExistence type="predicted"/>
<protein>
    <submittedName>
        <fullName evidence="1">Uncharacterized protein</fullName>
    </submittedName>
</protein>
<organism evidence="1 2">
    <name type="scientific">Cyanobacterium stanieri (strain ATCC 29140 / PCC 7202)</name>
    <dbReference type="NCBI Taxonomy" id="292563"/>
    <lineage>
        <taxon>Bacteria</taxon>
        <taxon>Bacillati</taxon>
        <taxon>Cyanobacteriota</taxon>
        <taxon>Cyanophyceae</taxon>
        <taxon>Oscillatoriophycideae</taxon>
        <taxon>Chroococcales</taxon>
        <taxon>Geminocystaceae</taxon>
        <taxon>Cyanobacterium</taxon>
    </lineage>
</organism>
<name>K9YJZ1_CYASC</name>
<gene>
    <name evidence="1" type="ordered locus">Cyast_0727</name>
</gene>
<evidence type="ECO:0000313" key="2">
    <source>
        <dbReference type="Proteomes" id="UP000010483"/>
    </source>
</evidence>
<dbReference type="KEGG" id="csn:Cyast_0727"/>
<dbReference type="Proteomes" id="UP000010483">
    <property type="component" value="Chromosome"/>
</dbReference>
<accession>K9YJZ1</accession>
<evidence type="ECO:0000313" key="1">
    <source>
        <dbReference type="EMBL" id="AFZ46700.1"/>
    </source>
</evidence>
<dbReference type="BioCyc" id="CSTA292563:G1353-732-MONOMER"/>
<dbReference type="EMBL" id="CP003940">
    <property type="protein sequence ID" value="AFZ46700.1"/>
    <property type="molecule type" value="Genomic_DNA"/>
</dbReference>
<dbReference type="AlphaFoldDB" id="K9YJZ1"/>
<dbReference type="STRING" id="292563.Cyast_0727"/>
<sequence>MKFNLAYLLNPLKPEDFFRDYWEQKAIAPPYTLPSASVAKIFWIGLNGSKKIYPSPSPLIPPYSSSP</sequence>
<reference evidence="2" key="1">
    <citation type="journal article" date="2013" name="Proc. Natl. Acad. Sci. U.S.A.">
        <title>Improving the coverage of the cyanobacterial phylum using diversity-driven genome sequencing.</title>
        <authorList>
            <person name="Shih P.M."/>
            <person name="Wu D."/>
            <person name="Latifi A."/>
            <person name="Axen S.D."/>
            <person name="Fewer D.P."/>
            <person name="Talla E."/>
            <person name="Calteau A."/>
            <person name="Cai F."/>
            <person name="Tandeau de Marsac N."/>
            <person name="Rippka R."/>
            <person name="Herdman M."/>
            <person name="Sivonen K."/>
            <person name="Coursin T."/>
            <person name="Laurent T."/>
            <person name="Goodwin L."/>
            <person name="Nolan M."/>
            <person name="Davenport K.W."/>
            <person name="Han C.S."/>
            <person name="Rubin E.M."/>
            <person name="Eisen J.A."/>
            <person name="Woyke T."/>
            <person name="Gugger M."/>
            <person name="Kerfeld C.A."/>
        </authorList>
    </citation>
    <scope>NUCLEOTIDE SEQUENCE [LARGE SCALE GENOMIC DNA]</scope>
    <source>
        <strain evidence="2">ATCC 29140 / PCC 7202</strain>
    </source>
</reference>
<keyword evidence="2" id="KW-1185">Reference proteome</keyword>